<accession>A0A9N7U5P8</accession>
<dbReference type="Proteomes" id="UP001153269">
    <property type="component" value="Unassembled WGS sequence"/>
</dbReference>
<gene>
    <name evidence="1" type="ORF">PLEPLA_LOCUS12090</name>
</gene>
<protein>
    <submittedName>
        <fullName evidence="1">Uncharacterized protein</fullName>
    </submittedName>
</protein>
<reference evidence="1" key="1">
    <citation type="submission" date="2020-03" db="EMBL/GenBank/DDBJ databases">
        <authorList>
            <person name="Weist P."/>
        </authorList>
    </citation>
    <scope>NUCLEOTIDE SEQUENCE</scope>
</reference>
<organism evidence="1 2">
    <name type="scientific">Pleuronectes platessa</name>
    <name type="common">European plaice</name>
    <dbReference type="NCBI Taxonomy" id="8262"/>
    <lineage>
        <taxon>Eukaryota</taxon>
        <taxon>Metazoa</taxon>
        <taxon>Chordata</taxon>
        <taxon>Craniata</taxon>
        <taxon>Vertebrata</taxon>
        <taxon>Euteleostomi</taxon>
        <taxon>Actinopterygii</taxon>
        <taxon>Neopterygii</taxon>
        <taxon>Teleostei</taxon>
        <taxon>Neoteleostei</taxon>
        <taxon>Acanthomorphata</taxon>
        <taxon>Carangaria</taxon>
        <taxon>Pleuronectiformes</taxon>
        <taxon>Pleuronectoidei</taxon>
        <taxon>Pleuronectidae</taxon>
        <taxon>Pleuronectes</taxon>
    </lineage>
</organism>
<sequence>MKAMPLTLLTSPPPPLSWLCYLPPLRGSLKGLSPAQRVRQHSPSDRAEKLLSDSNTMFGSVLLCYWSFSLLHLSSSLVHGNIQLDDDRRTDTSYLSDIGQ</sequence>
<keyword evidence="2" id="KW-1185">Reference proteome</keyword>
<evidence type="ECO:0000313" key="1">
    <source>
        <dbReference type="EMBL" id="CAB1424169.1"/>
    </source>
</evidence>
<name>A0A9N7U5P8_PLEPL</name>
<dbReference type="EMBL" id="CADEAL010000710">
    <property type="protein sequence ID" value="CAB1424169.1"/>
    <property type="molecule type" value="Genomic_DNA"/>
</dbReference>
<dbReference type="AlphaFoldDB" id="A0A9N7U5P8"/>
<evidence type="ECO:0000313" key="2">
    <source>
        <dbReference type="Proteomes" id="UP001153269"/>
    </source>
</evidence>
<proteinExistence type="predicted"/>
<comment type="caution">
    <text evidence="1">The sequence shown here is derived from an EMBL/GenBank/DDBJ whole genome shotgun (WGS) entry which is preliminary data.</text>
</comment>